<dbReference type="AlphaFoldDB" id="A0A6P5YC88"/>
<accession>A0A6P5YC88</accession>
<evidence type="ECO:0000313" key="3">
    <source>
        <dbReference type="RefSeq" id="XP_022737987.1"/>
    </source>
</evidence>
<reference evidence="3" key="1">
    <citation type="submission" date="2025-08" db="UniProtKB">
        <authorList>
            <consortium name="RefSeq"/>
        </authorList>
    </citation>
    <scope>IDENTIFICATION</scope>
    <source>
        <tissue evidence="3">Fruit stalk</tissue>
    </source>
</reference>
<dbReference type="KEGG" id="dzi:111290783"/>
<dbReference type="GeneID" id="111290783"/>
<dbReference type="Proteomes" id="UP000515121">
    <property type="component" value="Unplaced"/>
</dbReference>
<dbReference type="SUPFAM" id="SSF54518">
    <property type="entry name" value="Tubby C-terminal domain-like"/>
    <property type="match status" value="1"/>
</dbReference>
<protein>
    <submittedName>
        <fullName evidence="3">Protein LURP-one-related 4-like</fullName>
    </submittedName>
</protein>
<dbReference type="InterPro" id="IPR007612">
    <property type="entry name" value="LOR"/>
</dbReference>
<dbReference type="Pfam" id="PF04525">
    <property type="entry name" value="LOR"/>
    <property type="match status" value="1"/>
</dbReference>
<gene>
    <name evidence="3" type="primary">LOC111290783</name>
</gene>
<dbReference type="PANTHER" id="PTHR31087:SF153">
    <property type="entry name" value="PROTEIN LURP-ONE-RELATED 11"/>
    <property type="match status" value="1"/>
</dbReference>
<dbReference type="Gene3D" id="2.40.160.200">
    <property type="entry name" value="LURP1-related"/>
    <property type="match status" value="1"/>
</dbReference>
<keyword evidence="2" id="KW-1185">Reference proteome</keyword>
<dbReference type="RefSeq" id="XP_022737987.1">
    <property type="nucleotide sequence ID" value="XM_022882252.1"/>
</dbReference>
<organism evidence="2 3">
    <name type="scientific">Durio zibethinus</name>
    <name type="common">Durian</name>
    <dbReference type="NCBI Taxonomy" id="66656"/>
    <lineage>
        <taxon>Eukaryota</taxon>
        <taxon>Viridiplantae</taxon>
        <taxon>Streptophyta</taxon>
        <taxon>Embryophyta</taxon>
        <taxon>Tracheophyta</taxon>
        <taxon>Spermatophyta</taxon>
        <taxon>Magnoliopsida</taxon>
        <taxon>eudicotyledons</taxon>
        <taxon>Gunneridae</taxon>
        <taxon>Pentapetalae</taxon>
        <taxon>rosids</taxon>
        <taxon>malvids</taxon>
        <taxon>Malvales</taxon>
        <taxon>Malvaceae</taxon>
        <taxon>Helicteroideae</taxon>
        <taxon>Durio</taxon>
    </lineage>
</organism>
<evidence type="ECO:0000313" key="2">
    <source>
        <dbReference type="Proteomes" id="UP000515121"/>
    </source>
</evidence>
<dbReference type="InterPro" id="IPR025659">
    <property type="entry name" value="Tubby-like_C"/>
</dbReference>
<dbReference type="InterPro" id="IPR038595">
    <property type="entry name" value="LOR_sf"/>
</dbReference>
<name>A0A6P5YC88_DURZI</name>
<evidence type="ECO:0000256" key="1">
    <source>
        <dbReference type="ARBA" id="ARBA00005437"/>
    </source>
</evidence>
<dbReference type="PANTHER" id="PTHR31087">
    <property type="match status" value="1"/>
</dbReference>
<proteinExistence type="inferred from homology"/>
<dbReference type="OrthoDB" id="652749at2759"/>
<comment type="similarity">
    <text evidence="1">Belongs to the LOR family.</text>
</comment>
<sequence>MIKVHHIAAATAPPSSSSSSSSSYVTSRRETFTVWMKSLVMQGNGCTVYNENGEIVYRIDNYDKKCSNEVYLMDLQGKVLFTILRKKQWFFRRWVGDRCNDLNLNTDEKLQFQVRKNLRNILKGDLSCQVIMICFDNIGQASSCYRIKGLEAGKSAFKITDDNGKVAAEAKRKLSSSGVLLGEDVLTSEVEPHVDHCLLMALVTVYGLIHHRL</sequence>